<evidence type="ECO:0000256" key="1">
    <source>
        <dbReference type="SAM" id="Coils"/>
    </source>
</evidence>
<dbReference type="AlphaFoldDB" id="A0A9P1KJ14"/>
<keyword evidence="3" id="KW-1185">Reference proteome</keyword>
<keyword evidence="1" id="KW-0175">Coiled coil</keyword>
<dbReference type="RefSeq" id="WP_008053709.1">
    <property type="nucleotide sequence ID" value="NZ_FO818640.1"/>
</dbReference>
<reference evidence="2 3" key="1">
    <citation type="submission" date="2014-02" db="EMBL/GenBank/DDBJ databases">
        <authorList>
            <person name="Genoscope - CEA"/>
        </authorList>
    </citation>
    <scope>NUCLEOTIDE SEQUENCE [LARGE SCALE GENOMIC DNA]</scope>
    <source>
        <strain evidence="2 3">PCC 8005</strain>
    </source>
</reference>
<evidence type="ECO:0000313" key="3">
    <source>
        <dbReference type="Proteomes" id="UP000032946"/>
    </source>
</evidence>
<protein>
    <submittedName>
        <fullName evidence="2">Uncharacterized protein</fullName>
    </submittedName>
</protein>
<sequence>MSDRIPSDFLQIIEDFLTWLEQAKTDPQNYPQLSENLQALEDELTAAEDKTLKLAKIIKGWCNKHQITFNREQLITVRLHMAQQGDEIPKPAEGERPEIVYNKALLVARAREAKEAAQS</sequence>
<gene>
    <name evidence="2" type="ORF">ARTHRO_50176</name>
</gene>
<name>A0A9P1KJ14_9CYAN</name>
<proteinExistence type="predicted"/>
<organism evidence="2 3">
    <name type="scientific">Limnospira indica PCC 8005</name>
    <dbReference type="NCBI Taxonomy" id="376219"/>
    <lineage>
        <taxon>Bacteria</taxon>
        <taxon>Bacillati</taxon>
        <taxon>Cyanobacteriota</taxon>
        <taxon>Cyanophyceae</taxon>
        <taxon>Oscillatoriophycideae</taxon>
        <taxon>Oscillatoriales</taxon>
        <taxon>Sirenicapillariaceae</taxon>
        <taxon>Limnospira</taxon>
    </lineage>
</organism>
<accession>A0A9P1KJ14</accession>
<dbReference type="EMBL" id="FO818640">
    <property type="protein sequence ID" value="CDM97208.1"/>
    <property type="molecule type" value="Genomic_DNA"/>
</dbReference>
<evidence type="ECO:0000313" key="2">
    <source>
        <dbReference type="EMBL" id="CDM97208.1"/>
    </source>
</evidence>
<dbReference type="Proteomes" id="UP000032946">
    <property type="component" value="Chromosome"/>
</dbReference>
<feature type="coiled-coil region" evidence="1">
    <location>
        <begin position="30"/>
        <end position="57"/>
    </location>
</feature>